<feature type="domain" description="Amidohydrolase-related" evidence="3">
    <location>
        <begin position="51"/>
        <end position="376"/>
    </location>
</feature>
<dbReference type="SUPFAM" id="SSF51556">
    <property type="entry name" value="Metallo-dependent hydrolases"/>
    <property type="match status" value="1"/>
</dbReference>
<dbReference type="InterPro" id="IPR050287">
    <property type="entry name" value="MTA/SAH_deaminase"/>
</dbReference>
<protein>
    <submittedName>
        <fullName evidence="4">Amidohydrolase family protein</fullName>
    </submittedName>
</protein>
<feature type="region of interest" description="Disordered" evidence="2">
    <location>
        <begin position="205"/>
        <end position="229"/>
    </location>
</feature>
<reference evidence="4" key="1">
    <citation type="submission" date="2020-10" db="EMBL/GenBank/DDBJ databases">
        <authorList>
            <person name="Gilroy R."/>
        </authorList>
    </citation>
    <scope>NUCLEOTIDE SEQUENCE</scope>
    <source>
        <strain evidence="4">B2-16538</strain>
    </source>
</reference>
<evidence type="ECO:0000313" key="4">
    <source>
        <dbReference type="EMBL" id="MBO8486331.1"/>
    </source>
</evidence>
<evidence type="ECO:0000256" key="1">
    <source>
        <dbReference type="ARBA" id="ARBA00022801"/>
    </source>
</evidence>
<name>A0A9D9J4H3_9BACT</name>
<dbReference type="EMBL" id="JADILX010000120">
    <property type="protein sequence ID" value="MBO8486331.1"/>
    <property type="molecule type" value="Genomic_DNA"/>
</dbReference>
<dbReference type="Pfam" id="PF01979">
    <property type="entry name" value="Amidohydro_1"/>
    <property type="match status" value="1"/>
</dbReference>
<dbReference type="InterPro" id="IPR032466">
    <property type="entry name" value="Metal_Hydrolase"/>
</dbReference>
<dbReference type="AlphaFoldDB" id="A0A9D9J4H3"/>
<comment type="caution">
    <text evidence="4">The sequence shown here is derived from an EMBL/GenBank/DDBJ whole genome shotgun (WGS) entry which is preliminary data.</text>
</comment>
<sequence length="395" mass="43241">MHRIASSYLYTLGPAGVVTNGFVEYEDDGTVVRTGQCDDPDSEPVFLQGAVVPGFVNAHCHIELSYLQGKFRKGTGMAGFIDQINEMRDSVSREDKIESVRKWMDILWRHGVSAMCDISNCNDSFGIKAASPLYTRTFLEVFGTEPEDCGPVMASVRKLAREASACGLDAAPTPHACYTMSPELLTAAAADGLASGYLSYHSQESREEEEMIGSGSGPMWDNRRRAGMSTPPVTGKPSLMYFIDRLKKVHDAPFDEHILLVHNVCLSQEAADAARAAMKNVYWALCPLSNLFIHDALPPVGLMRRNGLKLTVGTDSLSSNDALDMVKELYCLQTAFPELSLEEMLVWACWNGAEFLSRENVLGSVEPGKAPGLVFVSHLDREGRLTAESSSSRLV</sequence>
<proteinExistence type="predicted"/>
<dbReference type="GO" id="GO:0016810">
    <property type="term" value="F:hydrolase activity, acting on carbon-nitrogen (but not peptide) bonds"/>
    <property type="evidence" value="ECO:0007669"/>
    <property type="project" value="InterPro"/>
</dbReference>
<organism evidence="4 5">
    <name type="scientific">Candidatus Cryptobacteroides excrementavium</name>
    <dbReference type="NCBI Taxonomy" id="2840759"/>
    <lineage>
        <taxon>Bacteria</taxon>
        <taxon>Pseudomonadati</taxon>
        <taxon>Bacteroidota</taxon>
        <taxon>Bacteroidia</taxon>
        <taxon>Bacteroidales</taxon>
        <taxon>Candidatus Cryptobacteroides</taxon>
    </lineage>
</organism>
<accession>A0A9D9J4H3</accession>
<dbReference type="Proteomes" id="UP000823750">
    <property type="component" value="Unassembled WGS sequence"/>
</dbReference>
<dbReference type="PANTHER" id="PTHR43794:SF11">
    <property type="entry name" value="AMIDOHYDROLASE-RELATED DOMAIN-CONTAINING PROTEIN"/>
    <property type="match status" value="1"/>
</dbReference>
<dbReference type="InterPro" id="IPR006680">
    <property type="entry name" value="Amidohydro-rel"/>
</dbReference>
<evidence type="ECO:0000259" key="3">
    <source>
        <dbReference type="Pfam" id="PF01979"/>
    </source>
</evidence>
<keyword evidence="1" id="KW-0378">Hydrolase</keyword>
<dbReference type="Gene3D" id="3.20.20.140">
    <property type="entry name" value="Metal-dependent hydrolases"/>
    <property type="match status" value="1"/>
</dbReference>
<reference evidence="4" key="2">
    <citation type="journal article" date="2021" name="PeerJ">
        <title>Extensive microbial diversity within the chicken gut microbiome revealed by metagenomics and culture.</title>
        <authorList>
            <person name="Gilroy R."/>
            <person name="Ravi A."/>
            <person name="Getino M."/>
            <person name="Pursley I."/>
            <person name="Horton D.L."/>
            <person name="Alikhan N.F."/>
            <person name="Baker D."/>
            <person name="Gharbi K."/>
            <person name="Hall N."/>
            <person name="Watson M."/>
            <person name="Adriaenssens E.M."/>
            <person name="Foster-Nyarko E."/>
            <person name="Jarju S."/>
            <person name="Secka A."/>
            <person name="Antonio M."/>
            <person name="Oren A."/>
            <person name="Chaudhuri R.R."/>
            <person name="La Ragione R."/>
            <person name="Hildebrand F."/>
            <person name="Pallen M.J."/>
        </authorList>
    </citation>
    <scope>NUCLEOTIDE SEQUENCE</scope>
    <source>
        <strain evidence="4">B2-16538</strain>
    </source>
</reference>
<evidence type="ECO:0000313" key="5">
    <source>
        <dbReference type="Proteomes" id="UP000823750"/>
    </source>
</evidence>
<dbReference type="SUPFAM" id="SSF51338">
    <property type="entry name" value="Composite domain of metallo-dependent hydrolases"/>
    <property type="match status" value="1"/>
</dbReference>
<gene>
    <name evidence="4" type="ORF">IAB78_07905</name>
</gene>
<dbReference type="PANTHER" id="PTHR43794">
    <property type="entry name" value="AMINOHYDROLASE SSNA-RELATED"/>
    <property type="match status" value="1"/>
</dbReference>
<dbReference type="InterPro" id="IPR011059">
    <property type="entry name" value="Metal-dep_hydrolase_composite"/>
</dbReference>
<evidence type="ECO:0000256" key="2">
    <source>
        <dbReference type="SAM" id="MobiDB-lite"/>
    </source>
</evidence>